<evidence type="ECO:0000256" key="1">
    <source>
        <dbReference type="SAM" id="MobiDB-lite"/>
    </source>
</evidence>
<name>A0AA97H2R5_9FIRM</name>
<evidence type="ECO:0000256" key="2">
    <source>
        <dbReference type="SAM" id="SignalP"/>
    </source>
</evidence>
<organism evidence="3 4">
    <name type="scientific">Caproicibacterium argilliputei</name>
    <dbReference type="NCBI Taxonomy" id="3030016"/>
    <lineage>
        <taxon>Bacteria</taxon>
        <taxon>Bacillati</taxon>
        <taxon>Bacillota</taxon>
        <taxon>Clostridia</taxon>
        <taxon>Eubacteriales</taxon>
        <taxon>Oscillospiraceae</taxon>
        <taxon>Caproicibacterium</taxon>
    </lineage>
</organism>
<feature type="signal peptide" evidence="2">
    <location>
        <begin position="1"/>
        <end position="24"/>
    </location>
</feature>
<sequence>MRFSKSILPFLLAACLLTASGCGAEKPVVSSSGTPQGTISASSATTPTASVEQQMVVRQTLTTLFNGPNAAYIGQSSTQVLGEGVSKTDSASRESLPDTPVQSAFTADAYSTFVANALSLYHGFAQDSGQRMQLKDDAVQVSKTDTGYSFTANVQYGKGESINQTAKITGTVQFNDSGKLCFFRIDNDSGLIKALQEQK</sequence>
<keyword evidence="2" id="KW-0732">Signal</keyword>
<dbReference type="PROSITE" id="PS51257">
    <property type="entry name" value="PROKAR_LIPOPROTEIN"/>
    <property type="match status" value="1"/>
</dbReference>
<evidence type="ECO:0000313" key="3">
    <source>
        <dbReference type="EMBL" id="WOC32985.1"/>
    </source>
</evidence>
<keyword evidence="4" id="KW-1185">Reference proteome</keyword>
<dbReference type="AlphaFoldDB" id="A0AA97H2R5"/>
<gene>
    <name evidence="3" type="ORF">PXC00_03645</name>
</gene>
<reference evidence="3 4" key="2">
    <citation type="submission" date="2024-06" db="EMBL/GenBank/DDBJ databases">
        <title>Caproicibacterium argilliputei sp. nov, a novel caproic acid producing anaerobic bacterium isolated from pit mud.</title>
        <authorList>
            <person name="Xia S."/>
        </authorList>
    </citation>
    <scope>NUCLEOTIDE SEQUENCE [LARGE SCALE GENOMIC DNA]</scope>
    <source>
        <strain evidence="3 4">ZCY20-5</strain>
    </source>
</reference>
<dbReference type="KEGG" id="carl:PXC00_03645"/>
<dbReference type="EMBL" id="CP135996">
    <property type="protein sequence ID" value="WOC32985.1"/>
    <property type="molecule type" value="Genomic_DNA"/>
</dbReference>
<proteinExistence type="predicted"/>
<evidence type="ECO:0008006" key="5">
    <source>
        <dbReference type="Google" id="ProtNLM"/>
    </source>
</evidence>
<evidence type="ECO:0000313" key="4">
    <source>
        <dbReference type="Proteomes" id="UP001300604"/>
    </source>
</evidence>
<feature type="region of interest" description="Disordered" evidence="1">
    <location>
        <begin position="27"/>
        <end position="46"/>
    </location>
</feature>
<dbReference type="RefSeq" id="WP_275845946.1">
    <property type="nucleotide sequence ID" value="NZ_CP135996.1"/>
</dbReference>
<dbReference type="Proteomes" id="UP001300604">
    <property type="component" value="Chromosome"/>
</dbReference>
<reference evidence="4" key="3">
    <citation type="submission" date="2024-06" db="EMBL/GenBank/DDBJ databases">
        <authorList>
            <person name="Zeng C."/>
        </authorList>
    </citation>
    <scope>NUCLEOTIDE SEQUENCE [LARGE SCALE GENOMIC DNA]</scope>
    <source>
        <strain evidence="4">ZCY20-5</strain>
    </source>
</reference>
<reference evidence="4" key="1">
    <citation type="submission" date="2024-06" db="EMBL/GenBank/DDBJ databases">
        <title>Caproicibacterium argilliputei sp. nov, a novel caproic acid producing anaerobic bacterium isolated from pit mud.</title>
        <authorList>
            <person name="Zeng C."/>
        </authorList>
    </citation>
    <scope>NUCLEOTIDE SEQUENCE [LARGE SCALE GENOMIC DNA]</scope>
    <source>
        <strain evidence="4">ZCY20-5</strain>
    </source>
</reference>
<accession>A0AA97H2R5</accession>
<feature type="chain" id="PRO_5041696235" description="Lipoprotein" evidence="2">
    <location>
        <begin position="25"/>
        <end position="199"/>
    </location>
</feature>
<protein>
    <recommendedName>
        <fullName evidence="5">Lipoprotein</fullName>
    </recommendedName>
</protein>